<accession>A0AC61RBN4</accession>
<evidence type="ECO:0000313" key="1">
    <source>
        <dbReference type="EMBL" id="TGY77031.1"/>
    </source>
</evidence>
<protein>
    <submittedName>
        <fullName evidence="1">23S rRNA (Pseudouridine(1915)-N(3))-methyltransferase RlmH</fullName>
    </submittedName>
</protein>
<keyword evidence="2" id="KW-1185">Reference proteome</keyword>
<comment type="caution">
    <text evidence="1">The sequence shown here is derived from an EMBL/GenBank/DDBJ whole genome shotgun (WGS) entry which is preliminary data.</text>
</comment>
<gene>
    <name evidence="1" type="primary">rlmH</name>
    <name evidence="1" type="ORF">E5331_16135</name>
</gene>
<dbReference type="Proteomes" id="UP000306319">
    <property type="component" value="Unassembled WGS sequence"/>
</dbReference>
<evidence type="ECO:0000313" key="2">
    <source>
        <dbReference type="Proteomes" id="UP000306319"/>
    </source>
</evidence>
<proteinExistence type="predicted"/>
<organism evidence="1 2">
    <name type="scientific">Lepagella muris</name>
    <dbReference type="NCBI Taxonomy" id="3032870"/>
    <lineage>
        <taxon>Bacteria</taxon>
        <taxon>Pseudomonadati</taxon>
        <taxon>Bacteroidota</taxon>
        <taxon>Bacteroidia</taxon>
        <taxon>Bacteroidales</taxon>
        <taxon>Muribaculaceae</taxon>
        <taxon>Lepagella</taxon>
    </lineage>
</organism>
<reference evidence="1" key="1">
    <citation type="submission" date="2019-04" db="EMBL/GenBank/DDBJ databases">
        <title>Microbes associate with the intestines of laboratory mice.</title>
        <authorList>
            <person name="Navarre W."/>
            <person name="Wong E."/>
            <person name="Huang K."/>
            <person name="Tropini C."/>
            <person name="Ng K."/>
            <person name="Yu B."/>
        </authorList>
    </citation>
    <scope>NUCLEOTIDE SEQUENCE</scope>
    <source>
        <strain evidence="1">NM04_E33</strain>
    </source>
</reference>
<name>A0AC61RBN4_9BACT</name>
<dbReference type="EMBL" id="SRYB01000031">
    <property type="protein sequence ID" value="TGY77031.1"/>
    <property type="molecule type" value="Genomic_DNA"/>
</dbReference>
<sequence>MEIVLLTVGKTTQSYVIAGIEDFVKRLRRYIPYKIECIPDIKTTKGLSTDMQKEKEGEAIIASLSPSDICILLDEHGKEFTSTEFANHIQKLMASGRKRAVFVVGGPYGFSKMVYQRADSKISLSKMTFTHEMIRLFFTEQVYRAMTILRGEPYHHE</sequence>